<dbReference type="AlphaFoldDB" id="A0A8E7AUM9"/>
<sequence>MDGSMLQALTDPIIILFIFCTIVAIFGSFLRSWILSCLLILLISLLVIIIAITAGQVAGLEEQIRYYITAHYVFFSIITLTLRDIILTIIIILAFQLALAFHITKVDDEFQKKFFWLPERKCCHYEMEHTFKVLSEKMKGKKRK</sequence>
<keyword evidence="1" id="KW-0812">Transmembrane</keyword>
<accession>A0A8E7AUM9</accession>
<evidence type="ECO:0000313" key="2">
    <source>
        <dbReference type="EMBL" id="QVV87590.1"/>
    </source>
</evidence>
<dbReference type="RefSeq" id="WP_214418410.1">
    <property type="nucleotide sequence ID" value="NZ_CP075546.1"/>
</dbReference>
<evidence type="ECO:0000256" key="1">
    <source>
        <dbReference type="SAM" id="Phobius"/>
    </source>
</evidence>
<protein>
    <submittedName>
        <fullName evidence="2">Uncharacterized protein</fullName>
    </submittedName>
</protein>
<keyword evidence="1" id="KW-1133">Transmembrane helix</keyword>
<dbReference type="EMBL" id="CP075546">
    <property type="protein sequence ID" value="QVV87590.1"/>
    <property type="molecule type" value="Genomic_DNA"/>
</dbReference>
<dbReference type="Proteomes" id="UP000680656">
    <property type="component" value="Chromosome"/>
</dbReference>
<dbReference type="GeneID" id="65565292"/>
<feature type="transmembrane region" description="Helical" evidence="1">
    <location>
        <begin position="12"/>
        <end position="30"/>
    </location>
</feature>
<feature type="transmembrane region" description="Helical" evidence="1">
    <location>
        <begin position="72"/>
        <end position="95"/>
    </location>
</feature>
<name>A0A8E7AUM9_9EURY</name>
<dbReference type="KEGG" id="mrtj:KHC33_09440"/>
<gene>
    <name evidence="2" type="ORF">KHC33_09440</name>
</gene>
<reference evidence="2 3" key="1">
    <citation type="submission" date="2021-05" db="EMBL/GenBank/DDBJ databases">
        <title>A novel Methanospirillum isolate from a pyrite-forming mixed culture.</title>
        <authorList>
            <person name="Bunk B."/>
            <person name="Sproer C."/>
            <person name="Spring S."/>
            <person name="Pester M."/>
        </authorList>
    </citation>
    <scope>NUCLEOTIDE SEQUENCE [LARGE SCALE GENOMIC DNA]</scope>
    <source>
        <strain evidence="2 3">J.3.6.1-F.2.7.3</strain>
    </source>
</reference>
<keyword evidence="3" id="KW-1185">Reference proteome</keyword>
<feature type="transmembrane region" description="Helical" evidence="1">
    <location>
        <begin position="37"/>
        <end position="60"/>
    </location>
</feature>
<organism evidence="2 3">
    <name type="scientific">Methanospirillum purgamenti</name>
    <dbReference type="NCBI Taxonomy" id="2834276"/>
    <lineage>
        <taxon>Archaea</taxon>
        <taxon>Methanobacteriati</taxon>
        <taxon>Methanobacteriota</taxon>
        <taxon>Stenosarchaea group</taxon>
        <taxon>Methanomicrobia</taxon>
        <taxon>Methanomicrobiales</taxon>
        <taxon>Methanospirillaceae</taxon>
        <taxon>Methanospirillum</taxon>
    </lineage>
</organism>
<keyword evidence="1" id="KW-0472">Membrane</keyword>
<evidence type="ECO:0000313" key="3">
    <source>
        <dbReference type="Proteomes" id="UP000680656"/>
    </source>
</evidence>
<proteinExistence type="predicted"/>